<reference evidence="4" key="1">
    <citation type="submission" date="2010-08" db="EMBL/GenBank/DDBJ databases">
        <authorList>
            <consortium name="Caenorhabditis japonica Sequencing Consortium"/>
            <person name="Wilson R.K."/>
        </authorList>
    </citation>
    <scope>NUCLEOTIDE SEQUENCE [LARGE SCALE GENOMIC DNA]</scope>
    <source>
        <strain evidence="4">DF5081</strain>
    </source>
</reference>
<keyword evidence="4" id="KW-1185">Reference proteome</keyword>
<dbReference type="OMA" id="KRHEREN"/>
<feature type="region of interest" description="Disordered" evidence="1">
    <location>
        <begin position="128"/>
        <end position="158"/>
    </location>
</feature>
<name>A0A8R1DQN9_CAEJA</name>
<protein>
    <submittedName>
        <fullName evidence="3">Uncharacterized protein</fullName>
    </submittedName>
</protein>
<dbReference type="AlphaFoldDB" id="A0A8R1DQN9"/>
<proteinExistence type="predicted"/>
<keyword evidence="2" id="KW-0472">Membrane</keyword>
<dbReference type="EnsemblMetazoa" id="CJA08382.1">
    <property type="protein sequence ID" value="CJA08382.1"/>
    <property type="gene ID" value="WBGene00127586"/>
</dbReference>
<feature type="region of interest" description="Disordered" evidence="1">
    <location>
        <begin position="56"/>
        <end position="98"/>
    </location>
</feature>
<feature type="compositionally biased region" description="Basic and acidic residues" evidence="1">
    <location>
        <begin position="73"/>
        <end position="98"/>
    </location>
</feature>
<dbReference type="Proteomes" id="UP000005237">
    <property type="component" value="Unassembled WGS sequence"/>
</dbReference>
<accession>A0A8R1DQN9</accession>
<evidence type="ECO:0000313" key="3">
    <source>
        <dbReference type="EnsemblMetazoa" id="CJA08382.1"/>
    </source>
</evidence>
<feature type="transmembrane region" description="Helical" evidence="2">
    <location>
        <begin position="6"/>
        <end position="25"/>
    </location>
</feature>
<evidence type="ECO:0000256" key="2">
    <source>
        <dbReference type="SAM" id="Phobius"/>
    </source>
</evidence>
<feature type="compositionally biased region" description="Polar residues" evidence="1">
    <location>
        <begin position="131"/>
        <end position="140"/>
    </location>
</feature>
<evidence type="ECO:0000256" key="1">
    <source>
        <dbReference type="SAM" id="MobiDB-lite"/>
    </source>
</evidence>
<organism evidence="3 4">
    <name type="scientific">Caenorhabditis japonica</name>
    <dbReference type="NCBI Taxonomy" id="281687"/>
    <lineage>
        <taxon>Eukaryota</taxon>
        <taxon>Metazoa</taxon>
        <taxon>Ecdysozoa</taxon>
        <taxon>Nematoda</taxon>
        <taxon>Chromadorea</taxon>
        <taxon>Rhabditida</taxon>
        <taxon>Rhabditina</taxon>
        <taxon>Rhabditomorpha</taxon>
        <taxon>Rhabditoidea</taxon>
        <taxon>Rhabditidae</taxon>
        <taxon>Peloderinae</taxon>
        <taxon>Caenorhabditis</taxon>
    </lineage>
</organism>
<reference evidence="3" key="2">
    <citation type="submission" date="2022-06" db="UniProtKB">
        <authorList>
            <consortium name="EnsemblMetazoa"/>
        </authorList>
    </citation>
    <scope>IDENTIFICATION</scope>
    <source>
        <strain evidence="3">DF5081</strain>
    </source>
</reference>
<evidence type="ECO:0000313" key="4">
    <source>
        <dbReference type="Proteomes" id="UP000005237"/>
    </source>
</evidence>
<keyword evidence="2" id="KW-0812">Transmembrane</keyword>
<sequence>MYPLCMCHVIVAFTIMCGSVLINCMNNKKNKSGEKISTNVPVVYETDPAILEREKRQRAAENRERMRRKREKVSRVDPVKDASREVKKESKAVKNSKEFVEDYTQNPNSEDTGHSERMVRTAVDIYEKSQETTVTIPPNSTERRSSDEQLGDVQLVDNDPDSAAKASLIKRQAKELAKKKQAEEAMMKKAQMIEPFHSPDDTMKNVSSIQAESQMSAIQKDLKYSEMVTCKLAEKVAGGGET</sequence>
<keyword evidence="2" id="KW-1133">Transmembrane helix</keyword>